<dbReference type="SUPFAM" id="SSF81653">
    <property type="entry name" value="Calcium ATPase, transduction domain A"/>
    <property type="match status" value="1"/>
</dbReference>
<protein>
    <recommendedName>
        <fullName evidence="20">Cation-transporting ATPase 13A1</fullName>
    </recommendedName>
</protein>
<dbReference type="PROSITE" id="PS00154">
    <property type="entry name" value="ATPASE_E1_E2"/>
    <property type="match status" value="1"/>
</dbReference>
<keyword evidence="4" id="KW-0597">Phosphoprotein</keyword>
<sequence>MQSSLDDLVQYTQLFKPLPTVLQGTVLPFLLIYPAVFYSWIAVYGFEENFEAGFVSVAVVAFVQILICLCCYWSVHIQCFLSCSSVKDPIQAEIVKVVPTLNNGFSEIVKLHHTRSTKKGSIQPDVWFIFQKSKYLYDWDKKTFRTIEFPTHKTYEEYMDSKGYTDDDAIDLAEKEFGKNEMIMVVPEFMELFKERATAPFFVFQVFCVALWCLDKYWYYSIFTLVMLVMFECTLVQQQLRNMAEIRKMGNKPYNINVYRNRRWRQIMSDQLLPGDVVSLTRSLHENLVPCDIVLLRGSCIVDESMLTGESVPQMKEAIENEKNLKLNLDTEGDGKLHLLFGGTKIVQHSSPTKSASSSLKAPDNGCIGYVIRNGFNTSQGKLLRTILFGVKRVTANNLETFGFILFLLIFAIAAAAYVWVKGCEDPERNRYMLFLECTLILTSVVPPELPIELSLAVNTSLLSLSKLAVFCTEPFRIPFAGKVEICCFDKTGTLTSDNLVVEGVAGIGDHTDAVVIPLSQAPMETIQVLACCHSLVQLDDGVVGDPLEKATLKAAEWNLTKGDAVVPKKGKSPGLKIVHRNHFSSALKRMSVIAGYQINERGFMETHYISSVKGAPETVKGMLKEVPSHYDHVYLTLSRRGARVLALGYRNLGKLTSQEIRDMSREDIESDLTFVGFVIISCPLKNDSKKAIAEIIHASHSVVMITGDNPLTACHVAKELKFTQKSEVLILSESSNTWGWKSIDEEVNLPVNPFRTSKQLTSKFDLCITGEGLTFLNENHHKFMLELMPHIKVFARFAPKQKEFVIVTLKSLGYVTLMCGDGTNDVGALKHADVGVAILANAPERPRERVREERVVEETTRRGPHGARADARAEAAARLRKAIKELEDEDQPQLVRLGDASVAAPFTSRLSSIFCICHIIKQGRCTLVTTLQMFKILALNALILAYSQSVLYLDGIKFSDTQATLQSLLLASCFLFISRSKPLKQLSKQRPLPNIFNVYTIMTVLTQFAVHFLCLIYLVNEATSRSPGRDTKVKLDMDLAEDEEREFQPDLLNSTVYIISMSLQISTFAINYRGEPFMEGLKDNKPLLYSILVSGGAVLALAAGIFPDLSNMFEIVYFPPDYRLILVQVLIADMMFAYLVDRLCLFLFGETGVHRVT</sequence>
<organism evidence="18 19">
    <name type="scientific">Arctia plantaginis</name>
    <name type="common">Wood tiger moth</name>
    <name type="synonym">Phalaena plantaginis</name>
    <dbReference type="NCBI Taxonomy" id="874455"/>
    <lineage>
        <taxon>Eukaryota</taxon>
        <taxon>Metazoa</taxon>
        <taxon>Ecdysozoa</taxon>
        <taxon>Arthropoda</taxon>
        <taxon>Hexapoda</taxon>
        <taxon>Insecta</taxon>
        <taxon>Pterygota</taxon>
        <taxon>Neoptera</taxon>
        <taxon>Endopterygota</taxon>
        <taxon>Lepidoptera</taxon>
        <taxon>Glossata</taxon>
        <taxon>Ditrysia</taxon>
        <taxon>Noctuoidea</taxon>
        <taxon>Erebidae</taxon>
        <taxon>Arctiinae</taxon>
        <taxon>Arctia</taxon>
    </lineage>
</organism>
<dbReference type="InterPro" id="IPR057255">
    <property type="entry name" value="2TM_P5A-ATPase"/>
</dbReference>
<evidence type="ECO:0000256" key="5">
    <source>
        <dbReference type="ARBA" id="ARBA00022692"/>
    </source>
</evidence>
<feature type="region of interest" description="Disordered" evidence="14">
    <location>
        <begin position="850"/>
        <end position="871"/>
    </location>
</feature>
<dbReference type="InterPro" id="IPR023299">
    <property type="entry name" value="ATPase_P-typ_cyto_dom_N"/>
</dbReference>
<evidence type="ECO:0000256" key="10">
    <source>
        <dbReference type="ARBA" id="ARBA00022842"/>
    </source>
</evidence>
<dbReference type="SUPFAM" id="SSF56784">
    <property type="entry name" value="HAD-like"/>
    <property type="match status" value="1"/>
</dbReference>
<dbReference type="InterPro" id="IPR006544">
    <property type="entry name" value="P-type_TPase_V"/>
</dbReference>
<comment type="similarity">
    <text evidence="2">Belongs to the cation transport ATPase (P-type) (TC 3.A.3) family. Type V subfamily.</text>
</comment>
<dbReference type="GO" id="GO:0019829">
    <property type="term" value="F:ATPase-coupled monoatomic cation transmembrane transporter activity"/>
    <property type="evidence" value="ECO:0007669"/>
    <property type="project" value="TreeGrafter"/>
</dbReference>
<feature type="transmembrane region" description="Helical" evidence="15">
    <location>
        <begin position="53"/>
        <end position="75"/>
    </location>
</feature>
<dbReference type="NCBIfam" id="TIGR01657">
    <property type="entry name" value="P-ATPase-V"/>
    <property type="match status" value="1"/>
</dbReference>
<evidence type="ECO:0000313" key="18">
    <source>
        <dbReference type="EMBL" id="CAB3231297.1"/>
    </source>
</evidence>
<feature type="transmembrane region" description="Helical" evidence="15">
    <location>
        <begin position="20"/>
        <end position="41"/>
    </location>
</feature>
<evidence type="ECO:0000256" key="12">
    <source>
        <dbReference type="ARBA" id="ARBA00022989"/>
    </source>
</evidence>
<dbReference type="InterPro" id="IPR023298">
    <property type="entry name" value="ATPase_P-typ_TM_dom_sf"/>
</dbReference>
<feature type="transmembrane region" description="Helical" evidence="15">
    <location>
        <begin position="999"/>
        <end position="1020"/>
    </location>
</feature>
<dbReference type="SUPFAM" id="SSF81665">
    <property type="entry name" value="Calcium ATPase, transmembrane domain M"/>
    <property type="match status" value="1"/>
</dbReference>
<proteinExistence type="inferred from homology"/>
<dbReference type="GO" id="GO:0015662">
    <property type="term" value="F:P-type ion transporter activity"/>
    <property type="evidence" value="ECO:0007669"/>
    <property type="project" value="TreeGrafter"/>
</dbReference>
<feature type="domain" description="P5A-ATPase transmembrane helical hairpin" evidence="17">
    <location>
        <begin position="18"/>
        <end position="87"/>
    </location>
</feature>
<dbReference type="InterPro" id="IPR018303">
    <property type="entry name" value="ATPase_P-typ_P_site"/>
</dbReference>
<evidence type="ECO:0008006" key="20">
    <source>
        <dbReference type="Google" id="ProtNLM"/>
    </source>
</evidence>
<keyword evidence="12 15" id="KW-1133">Transmembrane helix</keyword>
<keyword evidence="13 15" id="KW-0472">Membrane</keyword>
<dbReference type="FunFam" id="3.40.1110.10:FF:000098">
    <property type="entry name" value="Cation-transporting ATPase"/>
    <property type="match status" value="1"/>
</dbReference>
<dbReference type="AlphaFoldDB" id="A0A8S0ZG34"/>
<dbReference type="GO" id="GO:0046872">
    <property type="term" value="F:metal ion binding"/>
    <property type="evidence" value="ECO:0007669"/>
    <property type="project" value="UniProtKB-KW"/>
</dbReference>
<name>A0A8S0ZG34_ARCPL</name>
<dbReference type="Gene3D" id="2.70.150.10">
    <property type="entry name" value="Calcium-transporting ATPase, cytoplasmic transduction domain A"/>
    <property type="match status" value="1"/>
</dbReference>
<keyword evidence="9" id="KW-0067">ATP-binding</keyword>
<dbReference type="InterPro" id="IPR047820">
    <property type="entry name" value="P5A-type_ATPase"/>
</dbReference>
<evidence type="ECO:0000256" key="3">
    <source>
        <dbReference type="ARBA" id="ARBA00022448"/>
    </source>
</evidence>
<evidence type="ECO:0000256" key="14">
    <source>
        <dbReference type="SAM" id="MobiDB-lite"/>
    </source>
</evidence>
<dbReference type="SUPFAM" id="SSF81660">
    <property type="entry name" value="Metal cation-transporting ATPase, ATP-binding domain N"/>
    <property type="match status" value="1"/>
</dbReference>
<dbReference type="InterPro" id="IPR008250">
    <property type="entry name" value="ATPase_P-typ_transduc_dom_A_sf"/>
</dbReference>
<reference evidence="18 19" key="1">
    <citation type="submission" date="2020-04" db="EMBL/GenBank/DDBJ databases">
        <authorList>
            <person name="Wallbank WR R."/>
            <person name="Pardo Diaz C."/>
            <person name="Kozak K."/>
            <person name="Martin S."/>
            <person name="Jiggins C."/>
            <person name="Moest M."/>
            <person name="Warren A I."/>
            <person name="Byers J.R.P. K."/>
            <person name="Montejo-Kovacevich G."/>
            <person name="Yen C E."/>
        </authorList>
    </citation>
    <scope>NUCLEOTIDE SEQUENCE [LARGE SCALE GENOMIC DNA]</scope>
</reference>
<dbReference type="InterPro" id="IPR044492">
    <property type="entry name" value="P_typ_ATPase_HD_dom"/>
</dbReference>
<dbReference type="Gene3D" id="3.40.1110.10">
    <property type="entry name" value="Calcium-transporting ATPase, cytoplasmic domain N"/>
    <property type="match status" value="1"/>
</dbReference>
<keyword evidence="11" id="KW-1278">Translocase</keyword>
<evidence type="ECO:0000259" key="17">
    <source>
        <dbReference type="Pfam" id="PF23143"/>
    </source>
</evidence>
<dbReference type="FunFam" id="2.70.150.10:FF:000015">
    <property type="entry name" value="Cation-transporting ATPase"/>
    <property type="match status" value="1"/>
</dbReference>
<evidence type="ECO:0000256" key="1">
    <source>
        <dbReference type="ARBA" id="ARBA00004477"/>
    </source>
</evidence>
<evidence type="ECO:0000313" key="19">
    <source>
        <dbReference type="Proteomes" id="UP000494256"/>
    </source>
</evidence>
<evidence type="ECO:0000256" key="4">
    <source>
        <dbReference type="ARBA" id="ARBA00022553"/>
    </source>
</evidence>
<dbReference type="GO" id="GO:0005789">
    <property type="term" value="C:endoplasmic reticulum membrane"/>
    <property type="evidence" value="ECO:0007669"/>
    <property type="project" value="UniProtKB-SubCell"/>
</dbReference>
<dbReference type="Proteomes" id="UP000494256">
    <property type="component" value="Unassembled WGS sequence"/>
</dbReference>
<dbReference type="CDD" id="cd07543">
    <property type="entry name" value="P-type_ATPase_cation"/>
    <property type="match status" value="1"/>
</dbReference>
<evidence type="ECO:0000259" key="16">
    <source>
        <dbReference type="Pfam" id="PF00122"/>
    </source>
</evidence>
<feature type="transmembrane region" description="Helical" evidence="15">
    <location>
        <begin position="1126"/>
        <end position="1149"/>
    </location>
</feature>
<dbReference type="Gene3D" id="3.40.50.1000">
    <property type="entry name" value="HAD superfamily/HAD-like"/>
    <property type="match status" value="1"/>
</dbReference>
<feature type="domain" description="P-type ATPase A" evidence="16">
    <location>
        <begin position="256"/>
        <end position="349"/>
    </location>
</feature>
<dbReference type="EMBL" id="CADEBD010000288">
    <property type="protein sequence ID" value="CAB3231297.1"/>
    <property type="molecule type" value="Genomic_DNA"/>
</dbReference>
<dbReference type="InterPro" id="IPR036412">
    <property type="entry name" value="HAD-like_sf"/>
</dbReference>
<dbReference type="InterPro" id="IPR023214">
    <property type="entry name" value="HAD_sf"/>
</dbReference>
<dbReference type="Pfam" id="PF23143">
    <property type="entry name" value="2TM_P5A-ATPase"/>
    <property type="match status" value="1"/>
</dbReference>
<dbReference type="InterPro" id="IPR059000">
    <property type="entry name" value="ATPase_P-type_domA"/>
</dbReference>
<feature type="transmembrane region" description="Helical" evidence="15">
    <location>
        <begin position="1087"/>
        <end position="1106"/>
    </location>
</feature>
<dbReference type="InterPro" id="IPR001757">
    <property type="entry name" value="P_typ_ATPase"/>
</dbReference>
<dbReference type="SFLD" id="SFLDF00027">
    <property type="entry name" value="p-type_atpase"/>
    <property type="match status" value="1"/>
</dbReference>
<dbReference type="GO" id="GO:0006874">
    <property type="term" value="P:intracellular calcium ion homeostasis"/>
    <property type="evidence" value="ECO:0007669"/>
    <property type="project" value="TreeGrafter"/>
</dbReference>
<dbReference type="PANTHER" id="PTHR45630">
    <property type="entry name" value="CATION-TRANSPORTING ATPASE-RELATED"/>
    <property type="match status" value="1"/>
</dbReference>
<keyword evidence="3" id="KW-0813">Transport</keyword>
<dbReference type="OrthoDB" id="41323at2759"/>
<evidence type="ECO:0000256" key="9">
    <source>
        <dbReference type="ARBA" id="ARBA00022840"/>
    </source>
</evidence>
<keyword evidence="10" id="KW-0460">Magnesium</keyword>
<accession>A0A8S0ZG34</accession>
<dbReference type="SFLD" id="SFLDS00003">
    <property type="entry name" value="Haloacid_Dehalogenase"/>
    <property type="match status" value="1"/>
</dbReference>
<dbReference type="Pfam" id="PF13246">
    <property type="entry name" value="Cation_ATPase"/>
    <property type="match status" value="1"/>
</dbReference>
<feature type="transmembrane region" description="Helical" evidence="15">
    <location>
        <begin position="217"/>
        <end position="236"/>
    </location>
</feature>
<comment type="caution">
    <text evidence="18">The sequence shown here is derived from an EMBL/GenBank/DDBJ whole genome shotgun (WGS) entry which is preliminary data.</text>
</comment>
<dbReference type="NCBIfam" id="TIGR01494">
    <property type="entry name" value="ATPase_P-type"/>
    <property type="match status" value="1"/>
</dbReference>
<evidence type="ECO:0000256" key="7">
    <source>
        <dbReference type="ARBA" id="ARBA00022741"/>
    </source>
</evidence>
<dbReference type="GO" id="GO:0005524">
    <property type="term" value="F:ATP binding"/>
    <property type="evidence" value="ECO:0007669"/>
    <property type="project" value="UniProtKB-KW"/>
</dbReference>
<evidence type="ECO:0000256" key="2">
    <source>
        <dbReference type="ARBA" id="ARBA00006000"/>
    </source>
</evidence>
<keyword evidence="7" id="KW-0547">Nucleotide-binding</keyword>
<keyword evidence="8" id="KW-0256">Endoplasmic reticulum</keyword>
<dbReference type="SFLD" id="SFLDG00002">
    <property type="entry name" value="C1.7:_P-type_atpase_like"/>
    <property type="match status" value="1"/>
</dbReference>
<gene>
    <name evidence="18" type="ORF">APLA_LOCUS5116</name>
</gene>
<evidence type="ECO:0000256" key="15">
    <source>
        <dbReference type="SAM" id="Phobius"/>
    </source>
</evidence>
<dbReference type="FunFam" id="3.40.50.1000:FF:000056">
    <property type="entry name" value="Cation-transporting ATPase"/>
    <property type="match status" value="1"/>
</dbReference>
<dbReference type="PANTHER" id="PTHR45630:SF7">
    <property type="entry name" value="ENDOPLASMIC RETICULUM TRANSMEMBRANE HELIX TRANSLOCASE"/>
    <property type="match status" value="1"/>
</dbReference>
<keyword evidence="5 15" id="KW-0812">Transmembrane</keyword>
<evidence type="ECO:0000256" key="13">
    <source>
        <dbReference type="ARBA" id="ARBA00023136"/>
    </source>
</evidence>
<comment type="subcellular location">
    <subcellularLocation>
        <location evidence="1">Endoplasmic reticulum membrane</location>
        <topology evidence="1">Multi-pass membrane protein</topology>
    </subcellularLocation>
</comment>
<dbReference type="Pfam" id="PF00122">
    <property type="entry name" value="E1-E2_ATPase"/>
    <property type="match status" value="1"/>
</dbReference>
<evidence type="ECO:0000256" key="6">
    <source>
        <dbReference type="ARBA" id="ARBA00022723"/>
    </source>
</evidence>
<evidence type="ECO:0000256" key="11">
    <source>
        <dbReference type="ARBA" id="ARBA00022967"/>
    </source>
</evidence>
<keyword evidence="6" id="KW-0479">Metal-binding</keyword>
<dbReference type="PRINTS" id="PR00119">
    <property type="entry name" value="CATATPASE"/>
</dbReference>
<dbReference type="GO" id="GO:0016887">
    <property type="term" value="F:ATP hydrolysis activity"/>
    <property type="evidence" value="ECO:0007669"/>
    <property type="project" value="InterPro"/>
</dbReference>
<evidence type="ECO:0000256" key="8">
    <source>
        <dbReference type="ARBA" id="ARBA00022824"/>
    </source>
</evidence>
<feature type="transmembrane region" description="Helical" evidence="15">
    <location>
        <begin position="402"/>
        <end position="421"/>
    </location>
</feature>